<dbReference type="AlphaFoldDB" id="A0AAX4PBG7"/>
<evidence type="ECO:0000313" key="1">
    <source>
        <dbReference type="EMBL" id="WZN63309.1"/>
    </source>
</evidence>
<gene>
    <name evidence="1" type="ORF">HKI87_07g48570</name>
</gene>
<dbReference type="EMBL" id="CP151507">
    <property type="protein sequence ID" value="WZN63309.1"/>
    <property type="molecule type" value="Genomic_DNA"/>
</dbReference>
<proteinExistence type="predicted"/>
<reference evidence="1 2" key="1">
    <citation type="submission" date="2024-03" db="EMBL/GenBank/DDBJ databases">
        <title>Complete genome sequence of the green alga Chloropicon roscoffensis RCC1871.</title>
        <authorList>
            <person name="Lemieux C."/>
            <person name="Pombert J.-F."/>
            <person name="Otis C."/>
            <person name="Turmel M."/>
        </authorList>
    </citation>
    <scope>NUCLEOTIDE SEQUENCE [LARGE SCALE GENOMIC DNA]</scope>
    <source>
        <strain evidence="1 2">RCC1871</strain>
    </source>
</reference>
<accession>A0AAX4PBG7</accession>
<sequence length="116" mass="13158">MQAGQPRGRVAQAIESLVFVENHLSDLERHSTAQVNQLQQEQEVLASAADYADQGPADLPAAFENLLGFQKDVKTLQKDFYRMQREHNSFVKETYDMFEQSSAIICDAVRELLGKR</sequence>
<name>A0AAX4PBG7_9CHLO</name>
<protein>
    <submittedName>
        <fullName evidence="1">Uncharacterized protein</fullName>
    </submittedName>
</protein>
<keyword evidence="2" id="KW-1185">Reference proteome</keyword>
<evidence type="ECO:0000313" key="2">
    <source>
        <dbReference type="Proteomes" id="UP001472866"/>
    </source>
</evidence>
<organism evidence="1 2">
    <name type="scientific">Chloropicon roscoffensis</name>
    <dbReference type="NCBI Taxonomy" id="1461544"/>
    <lineage>
        <taxon>Eukaryota</taxon>
        <taxon>Viridiplantae</taxon>
        <taxon>Chlorophyta</taxon>
        <taxon>Chloropicophyceae</taxon>
        <taxon>Chloropicales</taxon>
        <taxon>Chloropicaceae</taxon>
        <taxon>Chloropicon</taxon>
    </lineage>
</organism>
<dbReference type="Proteomes" id="UP001472866">
    <property type="component" value="Chromosome 07"/>
</dbReference>